<dbReference type="AlphaFoldDB" id="A0A4P6U409"/>
<evidence type="ECO:0000313" key="4">
    <source>
        <dbReference type="Proteomes" id="UP000292547"/>
    </source>
</evidence>
<evidence type="ECO:0000256" key="1">
    <source>
        <dbReference type="SAM" id="MobiDB-lite"/>
    </source>
</evidence>
<dbReference type="InterPro" id="IPR018713">
    <property type="entry name" value="MPAB/Lcp_cat_dom"/>
</dbReference>
<keyword evidence="4" id="KW-1185">Reference proteome</keyword>
<dbReference type="PANTHER" id="PTHR36151">
    <property type="entry name" value="BLR2777 PROTEIN"/>
    <property type="match status" value="1"/>
</dbReference>
<organism evidence="3 4">
    <name type="scientific">Streptomyces seoulensis</name>
    <dbReference type="NCBI Taxonomy" id="73044"/>
    <lineage>
        <taxon>Bacteria</taxon>
        <taxon>Bacillati</taxon>
        <taxon>Actinomycetota</taxon>
        <taxon>Actinomycetes</taxon>
        <taxon>Kitasatosporales</taxon>
        <taxon>Streptomycetaceae</taxon>
        <taxon>Streptomyces</taxon>
    </lineage>
</organism>
<accession>A0A4P6U409</accession>
<dbReference type="OrthoDB" id="108890at2"/>
<name>A0A4P6U409_STRSO</name>
<feature type="compositionally biased region" description="Polar residues" evidence="1">
    <location>
        <begin position="7"/>
        <end position="21"/>
    </location>
</feature>
<evidence type="ECO:0000259" key="2">
    <source>
        <dbReference type="Pfam" id="PF09995"/>
    </source>
</evidence>
<dbReference type="KEGG" id="sseo:D0Z67_28960"/>
<dbReference type="PANTHER" id="PTHR36151:SF3">
    <property type="entry name" value="ER-BOUND OXYGENASE MPAB_MPAB'_RUBBER OXYGENASE CATALYTIC DOMAIN-CONTAINING PROTEIN"/>
    <property type="match status" value="1"/>
</dbReference>
<dbReference type="EMBL" id="CP032229">
    <property type="protein sequence ID" value="QBJ93901.1"/>
    <property type="molecule type" value="Genomic_DNA"/>
</dbReference>
<dbReference type="Proteomes" id="UP000292547">
    <property type="component" value="Chromosome"/>
</dbReference>
<dbReference type="GO" id="GO:0016491">
    <property type="term" value="F:oxidoreductase activity"/>
    <property type="evidence" value="ECO:0007669"/>
    <property type="project" value="InterPro"/>
</dbReference>
<feature type="domain" description="ER-bound oxygenase mpaB/mpaB'/Rubber oxygenase catalytic" evidence="2">
    <location>
        <begin position="70"/>
        <end position="291"/>
    </location>
</feature>
<reference evidence="3 4" key="1">
    <citation type="submission" date="2018-08" db="EMBL/GenBank/DDBJ databases">
        <title>The complete genome sequence of Streptomyces seoulensis, a pioneer strain for nickel superoxide dismutase discovery.</title>
        <authorList>
            <person name="Shin J."/>
            <person name="Lee J.-S."/>
            <person name="Lee E.-J."/>
            <person name="Youn H.-D."/>
        </authorList>
    </citation>
    <scope>NUCLEOTIDE SEQUENCE [LARGE SCALE GENOMIC DNA]</scope>
    <source>
        <strain evidence="3 4">KCTC 9819</strain>
    </source>
</reference>
<gene>
    <name evidence="3" type="ORF">D0Z67_28960</name>
</gene>
<protein>
    <submittedName>
        <fullName evidence="3">DUF2236 domain-containing protein</fullName>
    </submittedName>
</protein>
<dbReference type="Pfam" id="PF09995">
    <property type="entry name" value="MPAB_Lcp_cat"/>
    <property type="match status" value="1"/>
</dbReference>
<sequence length="308" mass="33861">MVDHTPPTRTRPYSSRVTTAATAPRPGLRGRLGDALFRGVAGPDGPESRRHVHGTPGPRWFAPDRPIRVVHGDASMFPGGLAALLLQSLHPLAMTAVADHSDYRNDPWGRLARTSTFLAYTTYGAADDAQRAVDRVRAVHEHIRGRTPDGEPYHASDPHLLAWVHCAEAYCFLTAHQRYGRHPLNAAGQDAYVADMARVATAMGVEHPPTSLRELRTRLNSYRPELRLTPQTREAVHYILLRPPLPKPVLPPYLLLGAAAASLLPAWSRTQLGLPVLPRTERWCVAPAGAAVTALIRYLLPPPPQRRA</sequence>
<evidence type="ECO:0000313" key="3">
    <source>
        <dbReference type="EMBL" id="QBJ93901.1"/>
    </source>
</evidence>
<feature type="region of interest" description="Disordered" evidence="1">
    <location>
        <begin position="1"/>
        <end position="59"/>
    </location>
</feature>
<proteinExistence type="predicted"/>